<feature type="compositionally biased region" description="Basic residues" evidence="5">
    <location>
        <begin position="642"/>
        <end position="652"/>
    </location>
</feature>
<dbReference type="InterPro" id="IPR037151">
    <property type="entry name" value="AlkB-like_sf"/>
</dbReference>
<evidence type="ECO:0000259" key="7">
    <source>
        <dbReference type="PROSITE" id="PS51471"/>
    </source>
</evidence>
<feature type="compositionally biased region" description="Low complexity" evidence="5">
    <location>
        <begin position="873"/>
        <end position="893"/>
    </location>
</feature>
<dbReference type="InterPro" id="IPR027450">
    <property type="entry name" value="AlkB-like"/>
</dbReference>
<feature type="domain" description="GRF-type" evidence="8">
    <location>
        <begin position="967"/>
        <end position="1012"/>
    </location>
</feature>
<evidence type="ECO:0000313" key="9">
    <source>
        <dbReference type="EMBL" id="RAL16746.1"/>
    </source>
</evidence>
<proteinExistence type="predicted"/>
<gene>
    <name evidence="9" type="ORF">BO97DRAFT_474777</name>
</gene>
<dbReference type="Pfam" id="PF13532">
    <property type="entry name" value="2OG-FeII_Oxy_2"/>
    <property type="match status" value="1"/>
</dbReference>
<evidence type="ECO:0000256" key="2">
    <source>
        <dbReference type="ARBA" id="ARBA00022771"/>
    </source>
</evidence>
<dbReference type="AlphaFoldDB" id="A0A395I9Q0"/>
<dbReference type="Proteomes" id="UP000248961">
    <property type="component" value="Unassembled WGS sequence"/>
</dbReference>
<keyword evidence="1" id="KW-0479">Metal-binding</keyword>
<feature type="domain" description="CUE" evidence="6">
    <location>
        <begin position="565"/>
        <end position="608"/>
    </location>
</feature>
<evidence type="ECO:0000259" key="6">
    <source>
        <dbReference type="PROSITE" id="PS51140"/>
    </source>
</evidence>
<name>A0A395I9Q0_ASPHC</name>
<keyword evidence="3" id="KW-0862">Zinc</keyword>
<dbReference type="GeneID" id="37204640"/>
<dbReference type="GO" id="GO:0006307">
    <property type="term" value="P:DNA alkylation repair"/>
    <property type="evidence" value="ECO:0007669"/>
    <property type="project" value="InterPro"/>
</dbReference>
<dbReference type="Gene3D" id="2.60.120.590">
    <property type="entry name" value="Alpha-ketoglutarate-dependent dioxygenase AlkB-like"/>
    <property type="match status" value="1"/>
</dbReference>
<reference evidence="9 10" key="1">
    <citation type="submission" date="2018-02" db="EMBL/GenBank/DDBJ databases">
        <title>The genomes of Aspergillus section Nigri reveals drivers in fungal speciation.</title>
        <authorList>
            <consortium name="DOE Joint Genome Institute"/>
            <person name="Vesth T.C."/>
            <person name="Nybo J."/>
            <person name="Theobald S."/>
            <person name="Brandl J."/>
            <person name="Frisvad J.C."/>
            <person name="Nielsen K.F."/>
            <person name="Lyhne E.K."/>
            <person name="Kogle M.E."/>
            <person name="Kuo A."/>
            <person name="Riley R."/>
            <person name="Clum A."/>
            <person name="Nolan M."/>
            <person name="Lipzen A."/>
            <person name="Salamov A."/>
            <person name="Henrissat B."/>
            <person name="Wiebenga A."/>
            <person name="De vries R.P."/>
            <person name="Grigoriev I.V."/>
            <person name="Mortensen U.H."/>
            <person name="Andersen M.R."/>
            <person name="Baker S.E."/>
        </authorList>
    </citation>
    <scope>NUCLEOTIDE SEQUENCE [LARGE SCALE GENOMIC DNA]</scope>
    <source>
        <strain evidence="9 10">CBS 101889</strain>
    </source>
</reference>
<evidence type="ECO:0008006" key="11">
    <source>
        <dbReference type="Google" id="ProtNLM"/>
    </source>
</evidence>
<organism evidence="9 10">
    <name type="scientific">Aspergillus homomorphus (strain CBS 101889)</name>
    <dbReference type="NCBI Taxonomy" id="1450537"/>
    <lineage>
        <taxon>Eukaryota</taxon>
        <taxon>Fungi</taxon>
        <taxon>Dikarya</taxon>
        <taxon>Ascomycota</taxon>
        <taxon>Pezizomycotina</taxon>
        <taxon>Eurotiomycetes</taxon>
        <taxon>Eurotiomycetidae</taxon>
        <taxon>Eurotiales</taxon>
        <taxon>Aspergillaceae</taxon>
        <taxon>Aspergillus</taxon>
        <taxon>Aspergillus subgen. Circumdati</taxon>
    </lineage>
</organism>
<dbReference type="InterPro" id="IPR003892">
    <property type="entry name" value="CUE"/>
</dbReference>
<dbReference type="PANTHER" id="PTHR31212">
    <property type="entry name" value="ALPHA-KETOGLUTARATE-DEPENDENT DIOXYGENASE ALKB HOMOLOG 3"/>
    <property type="match status" value="1"/>
</dbReference>
<feature type="region of interest" description="Disordered" evidence="5">
    <location>
        <begin position="625"/>
        <end position="652"/>
    </location>
</feature>
<dbReference type="VEuPathDB" id="FungiDB:BO97DRAFT_474777"/>
<dbReference type="InterPro" id="IPR010666">
    <property type="entry name" value="Znf_GRF"/>
</dbReference>
<feature type="region of interest" description="Disordered" evidence="5">
    <location>
        <begin position="855"/>
        <end position="904"/>
    </location>
</feature>
<dbReference type="RefSeq" id="XP_025555900.1">
    <property type="nucleotide sequence ID" value="XM_025700351.1"/>
</dbReference>
<dbReference type="CDD" id="cd14279">
    <property type="entry name" value="CUE"/>
    <property type="match status" value="1"/>
</dbReference>
<accession>A0A395I9Q0</accession>
<dbReference type="EMBL" id="KZ824268">
    <property type="protein sequence ID" value="RAL16746.1"/>
    <property type="molecule type" value="Genomic_DNA"/>
</dbReference>
<dbReference type="PROSITE" id="PS51140">
    <property type="entry name" value="CUE"/>
    <property type="match status" value="1"/>
</dbReference>
<protein>
    <recommendedName>
        <fullName evidence="11">Fe2OG dioxygenase domain-containing protein</fullName>
    </recommendedName>
</protein>
<evidence type="ECO:0000256" key="4">
    <source>
        <dbReference type="PROSITE-ProRule" id="PRU01343"/>
    </source>
</evidence>
<evidence type="ECO:0000313" key="10">
    <source>
        <dbReference type="Proteomes" id="UP000248961"/>
    </source>
</evidence>
<sequence length="1075" mass="120057">MPSAWTDDATSPQSDSSRAADFLTTEIYNIGAQPGIRSLPPSPERDFLALTWGPVVYRTSYSALSERMLPLFLRALSTEVQAAIPRCLPGAPKQLQLLETSYACKVFSDETLYSGADINAIRRAFHDWKRADLALPMMELPARLRVCMVLDEGVFRALEEMREAREREGPVGDEEVKGAETESYASCPVVMVEENFPDRMRRDSNPAHGEYPGWTTVALSTVVEVLDGSRVRVVSPDCNSNDQLTIFRSFTRPWPGTHVLLPGLSRQVRLPFIPKHILIHSLAFVEHSLFIAWDLLIRRKLLMPRYSGLNVDLRQTLDIDAVKQQRFQLLNPLGACQGPLAAKRRHPCSVDGRDGIYTWVFDLRFVKFLLWVSLVSRELADLSGRATSSSGTGSETSDLGPFLVFLVFSILGSELEGMGFGVWVGGLRDEAIREGIKEMCHGETSNGTQDDGRMKGQSHETEALCEVIKLKRGCKVQLLLSKQLGMDSSIVMMSNKLNPQMKRSDIVLIEISQCPPIGHIESSHVAIRHIPTHGFKSEEKYFMDRFVSRKRARSPPVHACLEEDCTDMKLARLASLFPDMALDALMEILLSSGGSVETASTTIKAQASLYRIKKRAVAGAPAIQTSLSAHMRTSNPDGNSNNKKRRPLTRKGKTLHLYSPKDIAAHTPCTIIHNFLPAEQANALLLELLDESKHFSRYKFQLFDRTVQSPHSASIYVSTPEQHRQHTSEYTYGGTYRSTVRQITPHLRAVSGKVQHAVNAEIQHRIRTAYPGGRKLKYQSPREWQPNAAFVNCYDGPTEAVGYHSDELTYLGPRAVIGSLSLGVEREFRVRRIVPSDDGSGDSDTDDAAAAAVFEATSTSEDTSENLPLADKTSTTSPTSKPTIPRTSSSSSSSPPPPSKADAQGQISIHLPHNSLLVMHAEMQEEWKHAIAPAQTISPHPLAGNRRINVTYRWYRDSLHPRHTPRCHCGTHTILRCVQRKRGTRGRYMWMCYAGYAPGKKGCSFFQWAEFDDDGEPLWERKSVHDDDAPWLENFVEGRGRVQREDIVEKPGLMQRNVLQMSHVHEGPRSATLHA</sequence>
<feature type="domain" description="Fe2OG dioxygenase" evidence="7">
    <location>
        <begin position="785"/>
        <end position="956"/>
    </location>
</feature>
<dbReference type="PROSITE" id="PS51999">
    <property type="entry name" value="ZF_GRF"/>
    <property type="match status" value="1"/>
</dbReference>
<dbReference type="InterPro" id="IPR005123">
    <property type="entry name" value="Oxoglu/Fe-dep_dioxygenase_dom"/>
</dbReference>
<dbReference type="PANTHER" id="PTHR31212:SF4">
    <property type="entry name" value="ALPHA-KETOGLUTARATE-DEPENDENT DIOXYGENASE ALKB HOMOLOG 3"/>
    <property type="match status" value="1"/>
</dbReference>
<dbReference type="PROSITE" id="PS51471">
    <property type="entry name" value="FE2OG_OXY"/>
    <property type="match status" value="1"/>
</dbReference>
<dbReference type="STRING" id="1450537.A0A395I9Q0"/>
<dbReference type="GO" id="GO:0051213">
    <property type="term" value="F:dioxygenase activity"/>
    <property type="evidence" value="ECO:0007669"/>
    <property type="project" value="InterPro"/>
</dbReference>
<dbReference type="InterPro" id="IPR032854">
    <property type="entry name" value="ALKBH3"/>
</dbReference>
<evidence type="ECO:0000256" key="1">
    <source>
        <dbReference type="ARBA" id="ARBA00022723"/>
    </source>
</evidence>
<dbReference type="OrthoDB" id="545910at2759"/>
<feature type="compositionally biased region" description="Polar residues" evidence="5">
    <location>
        <begin position="625"/>
        <end position="641"/>
    </location>
</feature>
<dbReference type="GO" id="GO:0043130">
    <property type="term" value="F:ubiquitin binding"/>
    <property type="evidence" value="ECO:0007669"/>
    <property type="project" value="InterPro"/>
</dbReference>
<evidence type="ECO:0000256" key="5">
    <source>
        <dbReference type="SAM" id="MobiDB-lite"/>
    </source>
</evidence>
<keyword evidence="2 4" id="KW-0863">Zinc-finger</keyword>
<dbReference type="GO" id="GO:0008270">
    <property type="term" value="F:zinc ion binding"/>
    <property type="evidence" value="ECO:0007669"/>
    <property type="project" value="UniProtKB-KW"/>
</dbReference>
<keyword evidence="10" id="KW-1185">Reference proteome</keyword>
<evidence type="ECO:0000259" key="8">
    <source>
        <dbReference type="PROSITE" id="PS51999"/>
    </source>
</evidence>
<evidence type="ECO:0000256" key="3">
    <source>
        <dbReference type="ARBA" id="ARBA00022833"/>
    </source>
</evidence>
<dbReference type="SUPFAM" id="SSF51197">
    <property type="entry name" value="Clavaminate synthase-like"/>
    <property type="match status" value="1"/>
</dbReference>